<accession>A0A4P9YHT5</accession>
<evidence type="ECO:0000256" key="9">
    <source>
        <dbReference type="SAM" id="Phobius"/>
    </source>
</evidence>
<name>A0A4P9YHT5_ROZAC</name>
<dbReference type="GO" id="GO:0005789">
    <property type="term" value="C:endoplasmic reticulum membrane"/>
    <property type="evidence" value="ECO:0007669"/>
    <property type="project" value="UniProtKB-SubCell"/>
</dbReference>
<evidence type="ECO:0000256" key="10">
    <source>
        <dbReference type="SAM" id="SignalP"/>
    </source>
</evidence>
<feature type="chain" id="PRO_5020860713" evidence="10">
    <location>
        <begin position="20"/>
        <end position="224"/>
    </location>
</feature>
<evidence type="ECO:0000256" key="5">
    <source>
        <dbReference type="ARBA" id="ARBA00022989"/>
    </source>
</evidence>
<reference evidence="12" key="1">
    <citation type="journal article" date="2018" name="Nat. Microbiol.">
        <title>Leveraging single-cell genomics to expand the fungal tree of life.</title>
        <authorList>
            <person name="Ahrendt S.R."/>
            <person name="Quandt C.A."/>
            <person name="Ciobanu D."/>
            <person name="Clum A."/>
            <person name="Salamov A."/>
            <person name="Andreopoulos B."/>
            <person name="Cheng J.F."/>
            <person name="Woyke T."/>
            <person name="Pelin A."/>
            <person name="Henrissat B."/>
            <person name="Reynolds N.K."/>
            <person name="Benny G.L."/>
            <person name="Smith M.E."/>
            <person name="James T.Y."/>
            <person name="Grigoriev I.V."/>
        </authorList>
    </citation>
    <scope>NUCLEOTIDE SEQUENCE [LARGE SCALE GENOMIC DNA]</scope>
    <source>
        <strain evidence="12">CSF55</strain>
    </source>
</reference>
<evidence type="ECO:0000256" key="7">
    <source>
        <dbReference type="ARBA" id="ARBA00037565"/>
    </source>
</evidence>
<dbReference type="PANTHER" id="PTHR12924:SF0">
    <property type="entry name" value="TRANSLOCON-ASSOCIATED PROTEIN SUBUNIT ALPHA"/>
    <property type="match status" value="1"/>
</dbReference>
<dbReference type="PANTHER" id="PTHR12924">
    <property type="entry name" value="TRANSLOCON-ASSOCIATED PROTEIN, ALPHA SUBUNIT"/>
    <property type="match status" value="1"/>
</dbReference>
<evidence type="ECO:0000256" key="8">
    <source>
        <dbReference type="ARBA" id="ARBA00038311"/>
    </source>
</evidence>
<evidence type="ECO:0000256" key="1">
    <source>
        <dbReference type="ARBA" id="ARBA00004115"/>
    </source>
</evidence>
<organism evidence="11 12">
    <name type="scientific">Rozella allomycis (strain CSF55)</name>
    <dbReference type="NCBI Taxonomy" id="988480"/>
    <lineage>
        <taxon>Eukaryota</taxon>
        <taxon>Fungi</taxon>
        <taxon>Fungi incertae sedis</taxon>
        <taxon>Cryptomycota</taxon>
        <taxon>Cryptomycota incertae sedis</taxon>
        <taxon>Rozella</taxon>
    </lineage>
</organism>
<dbReference type="Pfam" id="PF03896">
    <property type="entry name" value="TRAP_alpha"/>
    <property type="match status" value="1"/>
</dbReference>
<evidence type="ECO:0000313" key="12">
    <source>
        <dbReference type="Proteomes" id="UP000281549"/>
    </source>
</evidence>
<keyword evidence="4" id="KW-0256">Endoplasmic reticulum</keyword>
<dbReference type="Proteomes" id="UP000281549">
    <property type="component" value="Unassembled WGS sequence"/>
</dbReference>
<evidence type="ECO:0000313" key="11">
    <source>
        <dbReference type="EMBL" id="RKP19137.1"/>
    </source>
</evidence>
<protein>
    <submittedName>
        <fullName evidence="11">Uncharacterized protein</fullName>
    </submittedName>
</protein>
<keyword evidence="2 9" id="KW-0812">Transmembrane</keyword>
<comment type="subcellular location">
    <subcellularLocation>
        <location evidence="1">Endoplasmic reticulum membrane</location>
        <topology evidence="1">Single-pass type I membrane protein</topology>
    </subcellularLocation>
</comment>
<evidence type="ECO:0000256" key="3">
    <source>
        <dbReference type="ARBA" id="ARBA00022729"/>
    </source>
</evidence>
<comment type="function">
    <text evidence="7">Is probably involved in a pathway contributing to genomic integrity.</text>
</comment>
<feature type="signal peptide" evidence="10">
    <location>
        <begin position="1"/>
        <end position="19"/>
    </location>
</feature>
<dbReference type="InterPro" id="IPR005595">
    <property type="entry name" value="TRAP_alpha"/>
</dbReference>
<dbReference type="AlphaFoldDB" id="A0A4P9YHT5"/>
<evidence type="ECO:0000256" key="6">
    <source>
        <dbReference type="ARBA" id="ARBA00023136"/>
    </source>
</evidence>
<keyword evidence="6 9" id="KW-0472">Membrane</keyword>
<dbReference type="EMBL" id="ML005288">
    <property type="protein sequence ID" value="RKP19137.1"/>
    <property type="molecule type" value="Genomic_DNA"/>
</dbReference>
<keyword evidence="5 9" id="KW-1133">Transmembrane helix</keyword>
<feature type="transmembrane region" description="Helical" evidence="9">
    <location>
        <begin position="159"/>
        <end position="179"/>
    </location>
</feature>
<comment type="similarity">
    <text evidence="8">Belongs to the IRC22 family.</text>
</comment>
<evidence type="ECO:0000256" key="4">
    <source>
        <dbReference type="ARBA" id="ARBA00022824"/>
    </source>
</evidence>
<keyword evidence="3 10" id="KW-0732">Signal</keyword>
<proteinExistence type="inferred from homology"/>
<sequence>MKFLALLTFFTALYKCSDIEDEFEGEAEQPLQKLQITAKGIFPRNPFGNLVSGEKTDMLIGFDNQSAEPVSVLGVRGSFHSPENQNHVLSNLTFSRVEALVLPNSQTTVKYTFMPEIGEQDVRFIATAFIAGGKAEEIQQITVYDDVIKIVESTSGFDFQMAFLYLMGCVILGFTFVSLKSTYMPQIVKQEKVERKPQAPTTLDTDWLPTELQRKKEKVRGRKA</sequence>
<gene>
    <name evidence="11" type="ORF">ROZALSC1DRAFT_29231</name>
</gene>
<evidence type="ECO:0000256" key="2">
    <source>
        <dbReference type="ARBA" id="ARBA00022692"/>
    </source>
</evidence>